<sequence>MGFVSGPVQARQVEQPGKPIGLRQGSKSFAMRRADRIKSSRATVIRCCRKVKGNGECPAADAITADSISRPLVLVLVLG</sequence>
<name>A0A517N4N7_9BACT</name>
<reference evidence="2 3" key="1">
    <citation type="submission" date="2019-02" db="EMBL/GenBank/DDBJ databases">
        <title>Deep-cultivation of Planctomycetes and their phenomic and genomic characterization uncovers novel biology.</title>
        <authorList>
            <person name="Wiegand S."/>
            <person name="Jogler M."/>
            <person name="Boedeker C."/>
            <person name="Pinto D."/>
            <person name="Vollmers J."/>
            <person name="Rivas-Marin E."/>
            <person name="Kohn T."/>
            <person name="Peeters S.H."/>
            <person name="Heuer A."/>
            <person name="Rast P."/>
            <person name="Oberbeckmann S."/>
            <person name="Bunk B."/>
            <person name="Jeske O."/>
            <person name="Meyerdierks A."/>
            <person name="Storesund J.E."/>
            <person name="Kallscheuer N."/>
            <person name="Luecker S."/>
            <person name="Lage O.M."/>
            <person name="Pohl T."/>
            <person name="Merkel B.J."/>
            <person name="Hornburger P."/>
            <person name="Mueller R.-W."/>
            <person name="Bruemmer F."/>
            <person name="Labrenz M."/>
            <person name="Spormann A.M."/>
            <person name="Op den Camp H."/>
            <person name="Overmann J."/>
            <person name="Amann R."/>
            <person name="Jetten M.S.M."/>
            <person name="Mascher T."/>
            <person name="Medema M.H."/>
            <person name="Devos D.P."/>
            <person name="Kaster A.-K."/>
            <person name="Ovreas L."/>
            <person name="Rohde M."/>
            <person name="Galperin M.Y."/>
            <person name="Jogler C."/>
        </authorList>
    </citation>
    <scope>NUCLEOTIDE SEQUENCE [LARGE SCALE GENOMIC DNA]</scope>
    <source>
        <strain evidence="2 3">K22_7</strain>
    </source>
</reference>
<feature type="region of interest" description="Disordered" evidence="1">
    <location>
        <begin position="1"/>
        <end position="22"/>
    </location>
</feature>
<dbReference type="AlphaFoldDB" id="A0A517N4N7"/>
<dbReference type="KEGG" id="rlc:K227x_03490"/>
<evidence type="ECO:0000313" key="3">
    <source>
        <dbReference type="Proteomes" id="UP000318538"/>
    </source>
</evidence>
<evidence type="ECO:0000256" key="1">
    <source>
        <dbReference type="SAM" id="MobiDB-lite"/>
    </source>
</evidence>
<dbReference type="EMBL" id="CP036525">
    <property type="protein sequence ID" value="QDT01978.1"/>
    <property type="molecule type" value="Genomic_DNA"/>
</dbReference>
<accession>A0A517N4N7</accession>
<protein>
    <submittedName>
        <fullName evidence="2">Uncharacterized protein</fullName>
    </submittedName>
</protein>
<keyword evidence="3" id="KW-1185">Reference proteome</keyword>
<gene>
    <name evidence="2" type="ORF">K227x_03490</name>
</gene>
<dbReference type="Proteomes" id="UP000318538">
    <property type="component" value="Chromosome"/>
</dbReference>
<organism evidence="2 3">
    <name type="scientific">Rubripirellula lacrimiformis</name>
    <dbReference type="NCBI Taxonomy" id="1930273"/>
    <lineage>
        <taxon>Bacteria</taxon>
        <taxon>Pseudomonadati</taxon>
        <taxon>Planctomycetota</taxon>
        <taxon>Planctomycetia</taxon>
        <taxon>Pirellulales</taxon>
        <taxon>Pirellulaceae</taxon>
        <taxon>Rubripirellula</taxon>
    </lineage>
</organism>
<evidence type="ECO:0000313" key="2">
    <source>
        <dbReference type="EMBL" id="QDT01978.1"/>
    </source>
</evidence>
<proteinExistence type="predicted"/>